<reference evidence="2" key="1">
    <citation type="journal article" date="2020" name="bioRxiv">
        <title>Whole genome comparisons of ergot fungi reveals the divergence and evolution of species within the genus Claviceps are the result of varying mechanisms driving genome evolution and host range expansion.</title>
        <authorList>
            <person name="Wyka S.A."/>
            <person name="Mondo S.J."/>
            <person name="Liu M."/>
            <person name="Dettman J."/>
            <person name="Nalam V."/>
            <person name="Broders K.D."/>
        </authorList>
    </citation>
    <scope>NUCLEOTIDE SEQUENCE</scope>
    <source>
        <strain evidence="2">CCC 602</strain>
    </source>
</reference>
<accession>A0A9P7N4M6</accession>
<organism evidence="2 3">
    <name type="scientific">Claviceps pusilla</name>
    <dbReference type="NCBI Taxonomy" id="123648"/>
    <lineage>
        <taxon>Eukaryota</taxon>
        <taxon>Fungi</taxon>
        <taxon>Dikarya</taxon>
        <taxon>Ascomycota</taxon>
        <taxon>Pezizomycotina</taxon>
        <taxon>Sordariomycetes</taxon>
        <taxon>Hypocreomycetidae</taxon>
        <taxon>Hypocreales</taxon>
        <taxon>Clavicipitaceae</taxon>
        <taxon>Claviceps</taxon>
    </lineage>
</organism>
<evidence type="ECO:0000256" key="1">
    <source>
        <dbReference type="SAM" id="Phobius"/>
    </source>
</evidence>
<sequence length="287" mass="32428">MDLPPPSYQDAISHGNNPHLPITHHDTLVLDGHTIYTASPPSPFLYQIIPSSSSSASATASGSPPSTYALQKWCFRLPDQDHPDPTTLKSRLHHIYDIHRQTVSLPNSLSLALRPAIKLDGRAGNRHSYREVLLQAGHTGWTTCAATEGWFRADLPLRDRFRRDGRIAWRSRDGLFVAEETRARRGDDKRALPRLAIRAPLREKDLDLLVACWVARVMKQAEGDERDSRECKLNFRFYIIFSFFFFLFSPLPSLLTLLSSSTAKQFNHIPTFNPAPVRGPGQDLYVC</sequence>
<dbReference type="EMBL" id="SRPW01003472">
    <property type="protein sequence ID" value="KAG5986888.1"/>
    <property type="molecule type" value="Genomic_DNA"/>
</dbReference>
<feature type="transmembrane region" description="Helical" evidence="1">
    <location>
        <begin position="235"/>
        <end position="258"/>
    </location>
</feature>
<name>A0A9P7N4M6_9HYPO</name>
<comment type="caution">
    <text evidence="2">The sequence shown here is derived from an EMBL/GenBank/DDBJ whole genome shotgun (WGS) entry which is preliminary data.</text>
</comment>
<dbReference type="OrthoDB" id="4196148at2759"/>
<gene>
    <name evidence="2" type="ORF">E4U43_005304</name>
</gene>
<keyword evidence="1" id="KW-1133">Transmembrane helix</keyword>
<evidence type="ECO:0000313" key="2">
    <source>
        <dbReference type="EMBL" id="KAG5986888.1"/>
    </source>
</evidence>
<dbReference type="AlphaFoldDB" id="A0A9P7N4M6"/>
<keyword evidence="1" id="KW-0812">Transmembrane</keyword>
<keyword evidence="3" id="KW-1185">Reference proteome</keyword>
<dbReference type="Proteomes" id="UP000748025">
    <property type="component" value="Unassembled WGS sequence"/>
</dbReference>
<evidence type="ECO:0000313" key="3">
    <source>
        <dbReference type="Proteomes" id="UP000748025"/>
    </source>
</evidence>
<keyword evidence="1" id="KW-0472">Membrane</keyword>
<proteinExistence type="predicted"/>
<protein>
    <submittedName>
        <fullName evidence="2">Uncharacterized protein</fullName>
    </submittedName>
</protein>